<feature type="compositionally biased region" description="Acidic residues" evidence="2">
    <location>
        <begin position="111"/>
        <end position="125"/>
    </location>
</feature>
<evidence type="ECO:0000256" key="1">
    <source>
        <dbReference type="PROSITE-ProRule" id="PRU01076"/>
    </source>
</evidence>
<dbReference type="STRING" id="1125712.HMPREF1316_1343"/>
<dbReference type="InterPro" id="IPR007159">
    <property type="entry name" value="SpoVT-AbrB_dom"/>
</dbReference>
<dbReference type="SMART" id="SM00966">
    <property type="entry name" value="SpoVT_AbrB"/>
    <property type="match status" value="1"/>
</dbReference>
<evidence type="ECO:0000313" key="5">
    <source>
        <dbReference type="Proteomes" id="UP000016638"/>
    </source>
</evidence>
<reference evidence="4 5" key="1">
    <citation type="submission" date="2013-08" db="EMBL/GenBank/DDBJ databases">
        <authorList>
            <person name="Durkin A.S."/>
            <person name="Haft D.R."/>
            <person name="McCorrison J."/>
            <person name="Torralba M."/>
            <person name="Gillis M."/>
            <person name="Haft D.H."/>
            <person name="Methe B."/>
            <person name="Sutton G."/>
            <person name="Nelson K.E."/>
        </authorList>
    </citation>
    <scope>NUCLEOTIDE SEQUENCE [LARGE SCALE GENOMIC DNA]</scope>
    <source>
        <strain evidence="4 5">F0195</strain>
    </source>
</reference>
<dbReference type="Gene3D" id="2.10.260.10">
    <property type="match status" value="1"/>
</dbReference>
<dbReference type="PROSITE" id="PS51740">
    <property type="entry name" value="SPOVT_ABRB"/>
    <property type="match status" value="1"/>
</dbReference>
<dbReference type="PATRIC" id="fig|1125712.3.peg.2109"/>
<accession>U2TJW8</accession>
<dbReference type="GO" id="GO:0003677">
    <property type="term" value="F:DNA binding"/>
    <property type="evidence" value="ECO:0007669"/>
    <property type="project" value="UniProtKB-UniRule"/>
</dbReference>
<dbReference type="SUPFAM" id="SSF89447">
    <property type="entry name" value="AbrB/MazE/MraZ-like"/>
    <property type="match status" value="1"/>
</dbReference>
<organism evidence="4 5">
    <name type="scientific">Olsenella profusa F0195</name>
    <dbReference type="NCBI Taxonomy" id="1125712"/>
    <lineage>
        <taxon>Bacteria</taxon>
        <taxon>Bacillati</taxon>
        <taxon>Actinomycetota</taxon>
        <taxon>Coriobacteriia</taxon>
        <taxon>Coriobacteriales</taxon>
        <taxon>Atopobiaceae</taxon>
        <taxon>Olsenella</taxon>
    </lineage>
</organism>
<feature type="region of interest" description="Disordered" evidence="2">
    <location>
        <begin position="110"/>
        <end position="153"/>
    </location>
</feature>
<feature type="compositionally biased region" description="Basic residues" evidence="2">
    <location>
        <begin position="1"/>
        <end position="12"/>
    </location>
</feature>
<dbReference type="NCBIfam" id="TIGR01439">
    <property type="entry name" value="lp_hng_hel_AbrB"/>
    <property type="match status" value="1"/>
</dbReference>
<dbReference type="EMBL" id="AWEZ01000064">
    <property type="protein sequence ID" value="ERL06498.1"/>
    <property type="molecule type" value="Genomic_DNA"/>
</dbReference>
<dbReference type="AlphaFoldDB" id="U2TJW8"/>
<evidence type="ECO:0000256" key="2">
    <source>
        <dbReference type="SAM" id="MobiDB-lite"/>
    </source>
</evidence>
<sequence>MTYATHHHRHGTGPREGRGQHGHGCFGPHGPHGSHIMGTVTVDGRGQLVIPREARDALDIQAGDRFVVFGNTHRRSLSLVSADYFDGFADMLMSRSSQLEKLARDLRGMSDEADAWDDEQPEEGEEPHGGAAAKAPGTDEASKRASDADKPGE</sequence>
<dbReference type="OrthoDB" id="9812495at2"/>
<gene>
    <name evidence="4" type="ORF">HMPREF1316_1343</name>
</gene>
<dbReference type="Pfam" id="PF04014">
    <property type="entry name" value="MazE_antitoxin"/>
    <property type="match status" value="1"/>
</dbReference>
<protein>
    <submittedName>
        <fullName evidence="4">Transcriptional regulator, AbrB family</fullName>
    </submittedName>
</protein>
<proteinExistence type="predicted"/>
<feature type="compositionally biased region" description="Basic and acidic residues" evidence="2">
    <location>
        <begin position="140"/>
        <end position="153"/>
    </location>
</feature>
<keyword evidence="5" id="KW-1185">Reference proteome</keyword>
<dbReference type="eggNOG" id="COG2002">
    <property type="taxonomic scope" value="Bacteria"/>
</dbReference>
<comment type="caution">
    <text evidence="4">The sequence shown here is derived from an EMBL/GenBank/DDBJ whole genome shotgun (WGS) entry which is preliminary data.</text>
</comment>
<feature type="domain" description="SpoVT-AbrB" evidence="3">
    <location>
        <begin position="37"/>
        <end position="82"/>
    </location>
</feature>
<keyword evidence="1" id="KW-0238">DNA-binding</keyword>
<dbReference type="InterPro" id="IPR037914">
    <property type="entry name" value="SpoVT-AbrB_sf"/>
</dbReference>
<evidence type="ECO:0000313" key="4">
    <source>
        <dbReference type="EMBL" id="ERL06498.1"/>
    </source>
</evidence>
<dbReference type="Proteomes" id="UP000016638">
    <property type="component" value="Unassembled WGS sequence"/>
</dbReference>
<feature type="region of interest" description="Disordered" evidence="2">
    <location>
        <begin position="1"/>
        <end position="32"/>
    </location>
</feature>
<evidence type="ECO:0000259" key="3">
    <source>
        <dbReference type="PROSITE" id="PS51740"/>
    </source>
</evidence>
<name>U2TJW8_9ACTN</name>